<proteinExistence type="predicted"/>
<evidence type="ECO:0000256" key="2">
    <source>
        <dbReference type="SAM" id="MobiDB-lite"/>
    </source>
</evidence>
<evidence type="ECO:0000256" key="1">
    <source>
        <dbReference type="SAM" id="Coils"/>
    </source>
</evidence>
<reference evidence="4" key="1">
    <citation type="submission" date="2021-09" db="EMBL/GenBank/DDBJ databases">
        <authorList>
            <consortium name="AG Swart"/>
            <person name="Singh M."/>
            <person name="Singh A."/>
            <person name="Seah K."/>
            <person name="Emmerich C."/>
        </authorList>
    </citation>
    <scope>NUCLEOTIDE SEQUENCE</scope>
    <source>
        <strain evidence="4">ATCC30299</strain>
    </source>
</reference>
<feature type="domain" description="VWFA" evidence="3">
    <location>
        <begin position="34"/>
        <end position="207"/>
    </location>
</feature>
<sequence length="1044" mass="118716">MEVLQAELIHIVSEFVSLRFQIPAIDESSDQELHAIFAIDKSGSMNGYPIEDARGAASSLVSKFRKMDIPVTIYTFSHVFEEMSSITSGYDEMIRKIEQLKGSGGTEFKNVILAMKEHILKENMKNVFCVWLSDGDDDDGLAFLTPLMEEFKAQMEEAKVSIAVHCIGFDEYHNADLLTRLSNSGTRPGTFQYVPDGGRIPVAVNNVYNLAFELSIWGKVYAEDQLYQILVQENLSTGKPEGMIYMSENHLGECSAELHQGSRVKNFQIETIRSDEFNLKEAIDLLLSFLSTKVLKTLETGTAGSRLRLREMENLIDEAERRLNDLYTQSQFFSPLWMMQITPFYNAGVELIGKFRELTEGDGNDLENLDVANLSAVANAIQLKKNLEVKIIKENKDAYFEFQLAEANINKAKGTVSTEHLRDKKRISNLECKISGSNIFDLISKGDCLCATFCVQRPQNLSRDPYGIAVTGVSADLISFDSFIESDLFTTKAGQIIQGRTGYRHGEMPPPASQACENLSDFPINALMPLYLCEEHWYISKNRIKSALGFTTQVDVFGYSPEQLAIIPYMLLIKTRESDGLPREIIGFIKEVCLQIYIDNRETYFEAFSKLLLLYISDPASRLPENIPNSKVFLCQISIAMEAGDLAEYKDIFKLIVEEEIRREFSRNAKNFSELCKELLEISTESQLKALGESLNKPNASYAEIYSSFARDFKEKGKAMEIEKFNFSDRIEVLSPFADESWGKVNAFLHTSNLKSELSYAGIDVNSLEDLGIITNEQKLAFLIECFGHTDEIRKVSIEKGEIANVFSPDECLVFIQKTYSGTVNRELAANKSKILYELQIKEGKERAETFKNTVDLEEAAGCLYGICQGHHTFNLFVDALKHKNVPLALEKAKMLTHGHYQGVKLVMDKNYGDGYALWTPNKKTFHKIWKNNMESGTMEQWKEAFPTKSEHIEKQYRRMAGEFVPYSKPKKNVVDPRHWEMKNKEQKVPRPKAVGNKRKNLVKKRKIDNRKKKRAPGRRAHERVEYAPAQPQNKGLFDRCRPF</sequence>
<evidence type="ECO:0000313" key="5">
    <source>
        <dbReference type="Proteomes" id="UP001162131"/>
    </source>
</evidence>
<keyword evidence="1" id="KW-0175">Coiled coil</keyword>
<dbReference type="CDD" id="cd00198">
    <property type="entry name" value="vWFA"/>
    <property type="match status" value="1"/>
</dbReference>
<name>A0AAU9JLQ2_9CILI</name>
<feature type="region of interest" description="Disordered" evidence="2">
    <location>
        <begin position="983"/>
        <end position="1044"/>
    </location>
</feature>
<comment type="caution">
    <text evidence="4">The sequence shown here is derived from an EMBL/GenBank/DDBJ whole genome shotgun (WGS) entry which is preliminary data.</text>
</comment>
<dbReference type="Proteomes" id="UP001162131">
    <property type="component" value="Unassembled WGS sequence"/>
</dbReference>
<gene>
    <name evidence="4" type="ORF">BSTOLATCC_MIC40990</name>
</gene>
<dbReference type="EMBL" id="CAJZBQ010000040">
    <property type="protein sequence ID" value="CAG9326565.1"/>
    <property type="molecule type" value="Genomic_DNA"/>
</dbReference>
<dbReference type="Pfam" id="PF00092">
    <property type="entry name" value="VWA"/>
    <property type="match status" value="1"/>
</dbReference>
<dbReference type="InterPro" id="IPR002035">
    <property type="entry name" value="VWF_A"/>
</dbReference>
<dbReference type="PROSITE" id="PS50234">
    <property type="entry name" value="VWFA"/>
    <property type="match status" value="1"/>
</dbReference>
<evidence type="ECO:0000313" key="4">
    <source>
        <dbReference type="EMBL" id="CAG9326565.1"/>
    </source>
</evidence>
<protein>
    <recommendedName>
        <fullName evidence="3">VWFA domain-containing protein</fullName>
    </recommendedName>
</protein>
<dbReference type="SUPFAM" id="SSF53300">
    <property type="entry name" value="vWA-like"/>
    <property type="match status" value="1"/>
</dbReference>
<accession>A0AAU9JLQ2</accession>
<keyword evidence="5" id="KW-1185">Reference proteome</keyword>
<evidence type="ECO:0000259" key="3">
    <source>
        <dbReference type="PROSITE" id="PS50234"/>
    </source>
</evidence>
<dbReference type="InterPro" id="IPR036465">
    <property type="entry name" value="vWFA_dom_sf"/>
</dbReference>
<dbReference type="Gene3D" id="3.40.50.410">
    <property type="entry name" value="von Willebrand factor, type A domain"/>
    <property type="match status" value="1"/>
</dbReference>
<feature type="coiled-coil region" evidence="1">
    <location>
        <begin position="302"/>
        <end position="329"/>
    </location>
</feature>
<organism evidence="4 5">
    <name type="scientific">Blepharisma stoltei</name>
    <dbReference type="NCBI Taxonomy" id="1481888"/>
    <lineage>
        <taxon>Eukaryota</taxon>
        <taxon>Sar</taxon>
        <taxon>Alveolata</taxon>
        <taxon>Ciliophora</taxon>
        <taxon>Postciliodesmatophora</taxon>
        <taxon>Heterotrichea</taxon>
        <taxon>Heterotrichida</taxon>
        <taxon>Blepharismidae</taxon>
        <taxon>Blepharisma</taxon>
    </lineage>
</organism>
<dbReference type="SMART" id="SM00327">
    <property type="entry name" value="VWA"/>
    <property type="match status" value="1"/>
</dbReference>
<dbReference type="AlphaFoldDB" id="A0AAU9JLQ2"/>
<feature type="compositionally biased region" description="Basic residues" evidence="2">
    <location>
        <begin position="996"/>
        <end position="1022"/>
    </location>
</feature>